<dbReference type="Proteomes" id="UP000008631">
    <property type="component" value="Chromosome"/>
</dbReference>
<evidence type="ECO:0000313" key="2">
    <source>
        <dbReference type="EMBL" id="ADV61441.1"/>
    </source>
</evidence>
<dbReference type="InParanoid" id="E8R2F6"/>
<dbReference type="CDD" id="cd07043">
    <property type="entry name" value="STAS_anti-anti-sigma_factors"/>
    <property type="match status" value="1"/>
</dbReference>
<name>E8R2F6_ISOPI</name>
<dbReference type="SUPFAM" id="SSF52091">
    <property type="entry name" value="SpoIIaa-like"/>
    <property type="match status" value="1"/>
</dbReference>
<dbReference type="Pfam" id="PF01740">
    <property type="entry name" value="STAS"/>
    <property type="match status" value="1"/>
</dbReference>
<evidence type="ECO:0000259" key="1">
    <source>
        <dbReference type="PROSITE" id="PS50801"/>
    </source>
</evidence>
<dbReference type="PANTHER" id="PTHR33495">
    <property type="entry name" value="ANTI-SIGMA FACTOR ANTAGONIST TM_1081-RELATED-RELATED"/>
    <property type="match status" value="1"/>
</dbReference>
<dbReference type="AlphaFoldDB" id="E8R2F6"/>
<keyword evidence="3" id="KW-1185">Reference proteome</keyword>
<accession>E8R2F6</accession>
<proteinExistence type="predicted"/>
<feature type="domain" description="STAS" evidence="1">
    <location>
        <begin position="1"/>
        <end position="121"/>
    </location>
</feature>
<reference key="1">
    <citation type="submission" date="2010-11" db="EMBL/GenBank/DDBJ databases">
        <title>The complete sequence of chromosome of Isophaera pallida ATCC 43644.</title>
        <authorList>
            <consortium name="US DOE Joint Genome Institute (JGI-PGF)"/>
            <person name="Lucas S."/>
            <person name="Copeland A."/>
            <person name="Lapidus A."/>
            <person name="Bruce D."/>
            <person name="Goodwin L."/>
            <person name="Pitluck S."/>
            <person name="Kyrpides N."/>
            <person name="Mavromatis K."/>
            <person name="Pagani I."/>
            <person name="Ivanova N."/>
            <person name="Saunders E."/>
            <person name="Brettin T."/>
            <person name="Detter J.C."/>
            <person name="Han C."/>
            <person name="Tapia R."/>
            <person name="Land M."/>
            <person name="Hauser L."/>
            <person name="Markowitz V."/>
            <person name="Cheng J.-F."/>
            <person name="Hugenholtz P."/>
            <person name="Woyke T."/>
            <person name="Wu D."/>
            <person name="Eisen J.A."/>
        </authorList>
    </citation>
    <scope>NUCLEOTIDE SEQUENCE</scope>
    <source>
        <strain>ATCC 43644</strain>
    </source>
</reference>
<gene>
    <name evidence="2" type="ordered locus">Isop_0851</name>
</gene>
<dbReference type="PROSITE" id="PS50801">
    <property type="entry name" value="STAS"/>
    <property type="match status" value="1"/>
</dbReference>
<dbReference type="STRING" id="575540.Isop_0851"/>
<dbReference type="InterPro" id="IPR036513">
    <property type="entry name" value="STAS_dom_sf"/>
</dbReference>
<reference evidence="2 3" key="2">
    <citation type="journal article" date="2011" name="Stand. Genomic Sci.">
        <title>Complete genome sequence of Isosphaera pallida type strain (IS1B).</title>
        <authorList>
            <consortium name="US DOE Joint Genome Institute (JGI-PGF)"/>
            <person name="Goker M."/>
            <person name="Cleland D."/>
            <person name="Saunders E."/>
            <person name="Lapidus A."/>
            <person name="Nolan M."/>
            <person name="Lucas S."/>
            <person name="Hammon N."/>
            <person name="Deshpande S."/>
            <person name="Cheng J.F."/>
            <person name="Tapia R."/>
            <person name="Han C."/>
            <person name="Goodwin L."/>
            <person name="Pitluck S."/>
            <person name="Liolios K."/>
            <person name="Pagani I."/>
            <person name="Ivanova N."/>
            <person name="Mavromatis K."/>
            <person name="Pati A."/>
            <person name="Chen A."/>
            <person name="Palaniappan K."/>
            <person name="Land M."/>
            <person name="Hauser L."/>
            <person name="Chang Y.J."/>
            <person name="Jeffries C.D."/>
            <person name="Detter J.C."/>
            <person name="Beck B."/>
            <person name="Woyke T."/>
            <person name="Bristow J."/>
            <person name="Eisen J.A."/>
            <person name="Markowitz V."/>
            <person name="Hugenholtz P."/>
            <person name="Kyrpides N.C."/>
            <person name="Klenk H.P."/>
        </authorList>
    </citation>
    <scope>NUCLEOTIDE SEQUENCE [LARGE SCALE GENOMIC DNA]</scope>
    <source>
        <strain evidence="3">ATCC 43644 / DSM 9630 / IS1B</strain>
    </source>
</reference>
<dbReference type="EMBL" id="CP002353">
    <property type="protein sequence ID" value="ADV61441.1"/>
    <property type="molecule type" value="Genomic_DNA"/>
</dbReference>
<dbReference type="OrthoDB" id="275292at2"/>
<dbReference type="eggNOG" id="COG1366">
    <property type="taxonomic scope" value="Bacteria"/>
</dbReference>
<protein>
    <submittedName>
        <fullName evidence="2">Anti-anti-sigma factor</fullName>
    </submittedName>
</protein>
<dbReference type="KEGG" id="ipa:Isop_0851"/>
<organism evidence="2 3">
    <name type="scientific">Isosphaera pallida (strain ATCC 43644 / DSM 9630 / IS1B)</name>
    <dbReference type="NCBI Taxonomy" id="575540"/>
    <lineage>
        <taxon>Bacteria</taxon>
        <taxon>Pseudomonadati</taxon>
        <taxon>Planctomycetota</taxon>
        <taxon>Planctomycetia</taxon>
        <taxon>Isosphaerales</taxon>
        <taxon>Isosphaeraceae</taxon>
        <taxon>Isosphaera</taxon>
    </lineage>
</organism>
<dbReference type="InterPro" id="IPR002645">
    <property type="entry name" value="STAS_dom"/>
</dbReference>
<dbReference type="Gene3D" id="3.30.750.24">
    <property type="entry name" value="STAS domain"/>
    <property type="match status" value="1"/>
</dbReference>
<dbReference type="GO" id="GO:0043856">
    <property type="term" value="F:anti-sigma factor antagonist activity"/>
    <property type="evidence" value="ECO:0007669"/>
    <property type="project" value="TreeGrafter"/>
</dbReference>
<dbReference type="HOGENOM" id="CLU_115403_6_3_0"/>
<dbReference type="RefSeq" id="WP_013563730.1">
    <property type="nucleotide sequence ID" value="NC_014962.1"/>
</dbReference>
<sequence length="124" mass="13755">MSVPENPDVFTIERRGGVTIFVASPELERIDFALFDEAGDILFEPLRNDPSPLVLIDLSQVDYFGSMFVAILLKCFKLVESRGGMMALCGVSPRASELLRVTALATVWPIYATRREALEAMLSE</sequence>
<evidence type="ECO:0000313" key="3">
    <source>
        <dbReference type="Proteomes" id="UP000008631"/>
    </source>
</evidence>